<comment type="caution">
    <text evidence="2">The sequence shown here is derived from an EMBL/GenBank/DDBJ whole genome shotgun (WGS) entry which is preliminary data.</text>
</comment>
<keyword evidence="1" id="KW-0812">Transmembrane</keyword>
<dbReference type="Proteomes" id="UP000028302">
    <property type="component" value="Unassembled WGS sequence"/>
</dbReference>
<protein>
    <submittedName>
        <fullName evidence="2">Uncharacterized protein</fullName>
    </submittedName>
</protein>
<reference evidence="2 3" key="1">
    <citation type="submission" date="2013-03" db="EMBL/GenBank/DDBJ databases">
        <title>Salinisphaera hydrothermalis C41B8 Genome Sequencing.</title>
        <authorList>
            <person name="Li C."/>
            <person name="Lai Q."/>
            <person name="Shao Z."/>
        </authorList>
    </citation>
    <scope>NUCLEOTIDE SEQUENCE [LARGE SCALE GENOMIC DNA]</scope>
    <source>
        <strain evidence="2 3">C41B8</strain>
    </source>
</reference>
<feature type="transmembrane region" description="Helical" evidence="1">
    <location>
        <begin position="18"/>
        <end position="41"/>
    </location>
</feature>
<evidence type="ECO:0000313" key="3">
    <source>
        <dbReference type="Proteomes" id="UP000028302"/>
    </source>
</evidence>
<accession>A0A084ILQ0</accession>
<feature type="transmembrane region" description="Helical" evidence="1">
    <location>
        <begin position="371"/>
        <end position="393"/>
    </location>
</feature>
<name>A0A084ILQ0_SALHC</name>
<sequence length="541" mass="55438">MTAVAPESAVPSHSRASAIVACVLAGTAAALIVALAIPMGVAEAWGLDWLHGIGAPGVGWGDPFRHAIAGAAAANRAMAALATAAVLFKLVPAIGALLALRLPDILAAGAVTGLLAALAGSRAAGVFAALLFVLSPALWAAVTGSPGLIVDGAMLLALYAAVRVSDAHLAAGRLAVVVLALAVLIADGAGVYAIAVGVGAWLHTGLTRGYWRLFANLRLTVFAGLVIAGLTLIDVIALPSWARWAALFRQIELAIERSGLSLPDGLMVLALILPSVPALIETVRRPREAPGRLALVLLVGAVVLSTAATTSPLAAASLAPVGVLWWAAPLAGSQPRGRAFLWAGLYALLGLTISVSLLLTGRAEPVAHGSLLWASRVAAIVFLLLPVAVLTLAWRRARFAPAVGAALALASVMAAGALWLAGPQQLLSQRSYDHELVGELVPFRSRPIAVLAPVEAPLWRAELGRPVFVAHDLPTLCQWAARQTGKSAPLALVRPSATDPVLGLFSGARLLLQSAGTPRTSVMVVELGRGGRHDCRVGHAN</sequence>
<feature type="transmembrane region" description="Helical" evidence="1">
    <location>
        <begin position="105"/>
        <end position="132"/>
    </location>
</feature>
<keyword evidence="1" id="KW-1133">Transmembrane helix</keyword>
<dbReference type="EMBL" id="APNK01000010">
    <property type="protein sequence ID" value="KEZ77634.1"/>
    <property type="molecule type" value="Genomic_DNA"/>
</dbReference>
<feature type="transmembrane region" description="Helical" evidence="1">
    <location>
        <begin position="221"/>
        <end position="242"/>
    </location>
</feature>
<keyword evidence="1" id="KW-0472">Membrane</keyword>
<feature type="transmembrane region" description="Helical" evidence="1">
    <location>
        <begin position="138"/>
        <end position="162"/>
    </location>
</feature>
<dbReference type="OrthoDB" id="10010607at2"/>
<dbReference type="RefSeq" id="WP_037336678.1">
    <property type="nucleotide sequence ID" value="NZ_APNK01000010.1"/>
</dbReference>
<keyword evidence="3" id="KW-1185">Reference proteome</keyword>
<dbReference type="AlphaFoldDB" id="A0A084ILQ0"/>
<evidence type="ECO:0000256" key="1">
    <source>
        <dbReference type="SAM" id="Phobius"/>
    </source>
</evidence>
<evidence type="ECO:0000313" key="2">
    <source>
        <dbReference type="EMBL" id="KEZ77634.1"/>
    </source>
</evidence>
<gene>
    <name evidence="2" type="ORF">C41B8_08615</name>
</gene>
<feature type="transmembrane region" description="Helical" evidence="1">
    <location>
        <begin position="77"/>
        <end position="98"/>
    </location>
</feature>
<feature type="transmembrane region" description="Helical" evidence="1">
    <location>
        <begin position="339"/>
        <end position="359"/>
    </location>
</feature>
<feature type="transmembrane region" description="Helical" evidence="1">
    <location>
        <begin position="174"/>
        <end position="201"/>
    </location>
</feature>
<dbReference type="STRING" id="1304275.C41B8_08615"/>
<feature type="transmembrane region" description="Helical" evidence="1">
    <location>
        <begin position="399"/>
        <end position="421"/>
    </location>
</feature>
<organism evidence="2 3">
    <name type="scientific">Salinisphaera hydrothermalis (strain C41B8)</name>
    <dbReference type="NCBI Taxonomy" id="1304275"/>
    <lineage>
        <taxon>Bacteria</taxon>
        <taxon>Pseudomonadati</taxon>
        <taxon>Pseudomonadota</taxon>
        <taxon>Gammaproteobacteria</taxon>
        <taxon>Salinisphaerales</taxon>
        <taxon>Salinisphaeraceae</taxon>
        <taxon>Salinisphaera</taxon>
    </lineage>
</organism>
<feature type="transmembrane region" description="Helical" evidence="1">
    <location>
        <begin position="294"/>
        <end position="327"/>
    </location>
</feature>
<proteinExistence type="predicted"/>